<dbReference type="EMBL" id="KN833698">
    <property type="protein sequence ID" value="KIK27057.1"/>
    <property type="molecule type" value="Genomic_DNA"/>
</dbReference>
<dbReference type="AlphaFoldDB" id="A0A0C9ZXY1"/>
<proteinExistence type="predicted"/>
<accession>A0A0C9ZXY1</accession>
<organism evidence="1 2">
    <name type="scientific">Pisolithus microcarpus 441</name>
    <dbReference type="NCBI Taxonomy" id="765257"/>
    <lineage>
        <taxon>Eukaryota</taxon>
        <taxon>Fungi</taxon>
        <taxon>Dikarya</taxon>
        <taxon>Basidiomycota</taxon>
        <taxon>Agaricomycotina</taxon>
        <taxon>Agaricomycetes</taxon>
        <taxon>Agaricomycetidae</taxon>
        <taxon>Boletales</taxon>
        <taxon>Sclerodermatineae</taxon>
        <taxon>Pisolithaceae</taxon>
        <taxon>Pisolithus</taxon>
    </lineage>
</organism>
<name>A0A0C9ZXY1_9AGAM</name>
<protein>
    <submittedName>
        <fullName evidence="1">Uncharacterized protein</fullName>
    </submittedName>
</protein>
<keyword evidence="2" id="KW-1185">Reference proteome</keyword>
<evidence type="ECO:0000313" key="2">
    <source>
        <dbReference type="Proteomes" id="UP000054018"/>
    </source>
</evidence>
<reference evidence="1 2" key="1">
    <citation type="submission" date="2014-04" db="EMBL/GenBank/DDBJ databases">
        <authorList>
            <consortium name="DOE Joint Genome Institute"/>
            <person name="Kuo A."/>
            <person name="Kohler A."/>
            <person name="Costa M.D."/>
            <person name="Nagy L.G."/>
            <person name="Floudas D."/>
            <person name="Copeland A."/>
            <person name="Barry K.W."/>
            <person name="Cichocki N."/>
            <person name="Veneault-Fourrey C."/>
            <person name="LaButti K."/>
            <person name="Lindquist E.A."/>
            <person name="Lipzen A."/>
            <person name="Lundell T."/>
            <person name="Morin E."/>
            <person name="Murat C."/>
            <person name="Sun H."/>
            <person name="Tunlid A."/>
            <person name="Henrissat B."/>
            <person name="Grigoriev I.V."/>
            <person name="Hibbett D.S."/>
            <person name="Martin F."/>
            <person name="Nordberg H.P."/>
            <person name="Cantor M.N."/>
            <person name="Hua S.X."/>
        </authorList>
    </citation>
    <scope>NUCLEOTIDE SEQUENCE [LARGE SCALE GENOMIC DNA]</scope>
    <source>
        <strain evidence="1 2">441</strain>
    </source>
</reference>
<dbReference type="HOGENOM" id="CLU_2923525_0_0_1"/>
<gene>
    <name evidence="1" type="ORF">PISMIDRAFT_675360</name>
</gene>
<evidence type="ECO:0000313" key="1">
    <source>
        <dbReference type="EMBL" id="KIK27057.1"/>
    </source>
</evidence>
<dbReference type="Proteomes" id="UP000054018">
    <property type="component" value="Unassembled WGS sequence"/>
</dbReference>
<reference evidence="2" key="2">
    <citation type="submission" date="2015-01" db="EMBL/GenBank/DDBJ databases">
        <title>Evolutionary Origins and Diversification of the Mycorrhizal Mutualists.</title>
        <authorList>
            <consortium name="DOE Joint Genome Institute"/>
            <consortium name="Mycorrhizal Genomics Consortium"/>
            <person name="Kohler A."/>
            <person name="Kuo A."/>
            <person name="Nagy L.G."/>
            <person name="Floudas D."/>
            <person name="Copeland A."/>
            <person name="Barry K.W."/>
            <person name="Cichocki N."/>
            <person name="Veneault-Fourrey C."/>
            <person name="LaButti K."/>
            <person name="Lindquist E.A."/>
            <person name="Lipzen A."/>
            <person name="Lundell T."/>
            <person name="Morin E."/>
            <person name="Murat C."/>
            <person name="Riley R."/>
            <person name="Ohm R."/>
            <person name="Sun H."/>
            <person name="Tunlid A."/>
            <person name="Henrissat B."/>
            <person name="Grigoriev I.V."/>
            <person name="Hibbett D.S."/>
            <person name="Martin F."/>
        </authorList>
    </citation>
    <scope>NUCLEOTIDE SEQUENCE [LARGE SCALE GENOMIC DNA]</scope>
    <source>
        <strain evidence="2">441</strain>
    </source>
</reference>
<sequence length="61" mass="6735">MSPISTSQSDHLPTRNPLSVHCLAHRHALSRSIPADACPNSPEWYLGYTPHGGGMTYITRF</sequence>